<gene>
    <name evidence="1" type="ORF">PCON_03429</name>
</gene>
<keyword evidence="2" id="KW-1185">Reference proteome</keyword>
<dbReference type="EMBL" id="HF936499">
    <property type="protein sequence ID" value="CCX16688.1"/>
    <property type="molecule type" value="Genomic_DNA"/>
</dbReference>
<name>U4LB61_PYROM</name>
<organism evidence="1 2">
    <name type="scientific">Pyronema omphalodes (strain CBS 100304)</name>
    <name type="common">Pyronema confluens</name>
    <dbReference type="NCBI Taxonomy" id="1076935"/>
    <lineage>
        <taxon>Eukaryota</taxon>
        <taxon>Fungi</taxon>
        <taxon>Dikarya</taxon>
        <taxon>Ascomycota</taxon>
        <taxon>Pezizomycotina</taxon>
        <taxon>Pezizomycetes</taxon>
        <taxon>Pezizales</taxon>
        <taxon>Pyronemataceae</taxon>
        <taxon>Pyronema</taxon>
    </lineage>
</organism>
<proteinExistence type="predicted"/>
<protein>
    <submittedName>
        <fullName evidence="1">Uncharacterized protein</fullName>
    </submittedName>
</protein>
<accession>U4LB61</accession>
<dbReference type="Proteomes" id="UP000018144">
    <property type="component" value="Unassembled WGS sequence"/>
</dbReference>
<evidence type="ECO:0000313" key="2">
    <source>
        <dbReference type="Proteomes" id="UP000018144"/>
    </source>
</evidence>
<evidence type="ECO:0000313" key="1">
    <source>
        <dbReference type="EMBL" id="CCX16688.1"/>
    </source>
</evidence>
<sequence>MWEFETYTQALVRVIAETKTVAWARGTGMVPANKLWNSWLDEAENYCEGNSWYSEGVLGKLIEKGPKGGV</sequence>
<dbReference type="AlphaFoldDB" id="U4LB61"/>
<reference evidence="1 2" key="1">
    <citation type="journal article" date="2013" name="PLoS Genet.">
        <title>The genome and development-dependent transcriptomes of Pyronema confluens: a window into fungal evolution.</title>
        <authorList>
            <person name="Traeger S."/>
            <person name="Altegoer F."/>
            <person name="Freitag M."/>
            <person name="Gabaldon T."/>
            <person name="Kempken F."/>
            <person name="Kumar A."/>
            <person name="Marcet-Houben M."/>
            <person name="Poggeler S."/>
            <person name="Stajich J.E."/>
            <person name="Nowrousian M."/>
        </authorList>
    </citation>
    <scope>NUCLEOTIDE SEQUENCE [LARGE SCALE GENOMIC DNA]</scope>
    <source>
        <strain evidence="2">CBS 100304</strain>
        <tissue evidence="1">Vegetative mycelium</tissue>
    </source>
</reference>